<evidence type="ECO:0000313" key="11">
    <source>
        <dbReference type="Proteomes" id="UP000053766"/>
    </source>
</evidence>
<dbReference type="GO" id="GO:0016020">
    <property type="term" value="C:membrane"/>
    <property type="evidence" value="ECO:0007669"/>
    <property type="project" value="UniProtKB-SubCell"/>
</dbReference>
<dbReference type="InterPro" id="IPR002126">
    <property type="entry name" value="Cadherin-like_dom"/>
</dbReference>
<evidence type="ECO:0000256" key="3">
    <source>
        <dbReference type="ARBA" id="ARBA00022737"/>
    </source>
</evidence>
<evidence type="ECO:0000313" key="10">
    <source>
        <dbReference type="EMBL" id="KJH43298.1"/>
    </source>
</evidence>
<keyword evidence="2" id="KW-0812">Transmembrane</keyword>
<dbReference type="STRING" id="29172.A0A0D8XFF3"/>
<keyword evidence="11" id="KW-1185">Reference proteome</keyword>
<evidence type="ECO:0000259" key="9">
    <source>
        <dbReference type="PROSITE" id="PS50268"/>
    </source>
</evidence>
<feature type="domain" description="Cadherin" evidence="9">
    <location>
        <begin position="223"/>
        <end position="314"/>
    </location>
</feature>
<accession>A0A0D8XFF3</accession>
<keyword evidence="7" id="KW-0472">Membrane</keyword>
<dbReference type="AlphaFoldDB" id="A0A0D8XFF3"/>
<dbReference type="SUPFAM" id="SSF49313">
    <property type="entry name" value="Cadherin-like"/>
    <property type="match status" value="7"/>
</dbReference>
<organism evidence="10 11">
    <name type="scientific">Dictyocaulus viviparus</name>
    <name type="common">Bovine lungworm</name>
    <dbReference type="NCBI Taxonomy" id="29172"/>
    <lineage>
        <taxon>Eukaryota</taxon>
        <taxon>Metazoa</taxon>
        <taxon>Ecdysozoa</taxon>
        <taxon>Nematoda</taxon>
        <taxon>Chromadorea</taxon>
        <taxon>Rhabditida</taxon>
        <taxon>Rhabditina</taxon>
        <taxon>Rhabditomorpha</taxon>
        <taxon>Strongyloidea</taxon>
        <taxon>Metastrongylidae</taxon>
        <taxon>Dictyocaulus</taxon>
    </lineage>
</organism>
<feature type="domain" description="Cadherin" evidence="9">
    <location>
        <begin position="634"/>
        <end position="735"/>
    </location>
</feature>
<dbReference type="PANTHER" id="PTHR24025">
    <property type="entry name" value="DESMOGLEIN FAMILY MEMBER"/>
    <property type="match status" value="1"/>
</dbReference>
<dbReference type="Gene3D" id="2.60.40.60">
    <property type="entry name" value="Cadherins"/>
    <property type="match status" value="6"/>
</dbReference>
<gene>
    <name evidence="10" type="ORF">DICVIV_10683</name>
</gene>
<evidence type="ECO:0000256" key="8">
    <source>
        <dbReference type="PROSITE-ProRule" id="PRU00043"/>
    </source>
</evidence>
<feature type="domain" description="Cadherin" evidence="9">
    <location>
        <begin position="792"/>
        <end position="895"/>
    </location>
</feature>
<sequence>MTSTLFNSQNVPAFEKDEYNLILEQNFNEREIAIIEFKSAPLTETEFSLVGPLSERFNVSHVGRSVYVTSIPCESECVVPKTFTLLLLAENDNSQQFTTLTFSTKGGDKMKFLYTPYDAVVQEETGVFEKALKVTVSDETQDVVYSVQDPTGLFSIHPKTGILMIQHPEFLTRSTYGTEMTVKAIATDKKTFISTPIRIVLKPKPEMLSSFRFVKSNYSFTVPPGQMIIGTVETNEADNQTILYDISEGGQGVITIDNNGTLMYHREPEKDTRNFSVLVLARSMDSQFFVATTWVNVTVEGVHSNPINVIGPRERSTILDATTKLGMTITEVEMTDEDDDAIVQLMLMNISGICLNGSTTTDLKTEMFNVNMTDKKAIVTLEKSLNDLPVFSITLTFHARDIAHQDEPVLIVTTRHLDCKKEPMPITKELPFKFFEAPEVIRISSSTPVGSTIGFIPVLLPSLTSPLLEYTYEIDSPSKAFQIDNATGFISISHSLDNVTEELLTITASDQTNQRSTQMNITVIVIPSKIRKITFAERQYIGRVKKTAEIGTTIAVVKAITDRGEMVKSYKLEEKDAIFFSVDEQGSILLKDSLTTLKRSELNFVVRAGDETLSTTALVHVVVEDDDEQKIFFEKDSYDVRIMENAPINVYVLQPMLLDAGHISGVGYSIETDKESNVIYDLLQIDSDGRITVKEELIGYVDTYKFWVRAKRGNNEATTSVLLHILESFTCIPQFVADSNFEFTIEEERTLPYHVVELFQLVLGLKAGSHQFVQMASTVKVLDVDDHLLVPLMDSLTVEVIEDVPLGTVIATMKAVDVDESQAVFYRLNNNTKEFAINVTSGEVTVINELDRETVDSYELEIVASNGNESDSNDATVSMFLHVIVTDVNDMGPLFEQSTYEVLIDKDTLPGQKVVKVSAFDPDLPDTDKDMTTVYYRIREILFDYHGMTKAIQYMFSIGPTNGIIQLNQSVSDFVGGVFHLLVESLDSSDNITAHKDQCIVKVYIHEDSDVVRLELPIPPSAVTYEKTEDIRRTLANATGLKAIVKDLQYHHEEGNLLYDVTDIRLALINRTTSEIIPAERAIAIADKHRSSMSNGMPTMTKSQVLSSSITHSSIPPIAYLLAISALSLIFEQLKKLHENNVAVANALSPPSRPMKISPITPARKPQALPLAIKDDYAVQEVKMVVNDDEGRR</sequence>
<dbReference type="InterPro" id="IPR015919">
    <property type="entry name" value="Cadherin-like_sf"/>
</dbReference>
<evidence type="ECO:0000256" key="4">
    <source>
        <dbReference type="ARBA" id="ARBA00022837"/>
    </source>
</evidence>
<dbReference type="GO" id="GO:0005911">
    <property type="term" value="C:cell-cell junction"/>
    <property type="evidence" value="ECO:0007669"/>
    <property type="project" value="TreeGrafter"/>
</dbReference>
<protein>
    <submittedName>
        <fullName evidence="10">Cadherin domain protein</fullName>
    </submittedName>
</protein>
<feature type="domain" description="Cadherin" evidence="9">
    <location>
        <begin position="536"/>
        <end position="633"/>
    </location>
</feature>
<dbReference type="InterPro" id="IPR050971">
    <property type="entry name" value="Cadherin-domain_protein"/>
</dbReference>
<keyword evidence="3" id="KW-0677">Repeat</keyword>
<dbReference type="GO" id="GO:0005509">
    <property type="term" value="F:calcium ion binding"/>
    <property type="evidence" value="ECO:0007669"/>
    <property type="project" value="UniProtKB-UniRule"/>
</dbReference>
<keyword evidence="4 8" id="KW-0106">Calcium</keyword>
<evidence type="ECO:0000256" key="2">
    <source>
        <dbReference type="ARBA" id="ARBA00022692"/>
    </source>
</evidence>
<evidence type="ECO:0000256" key="5">
    <source>
        <dbReference type="ARBA" id="ARBA00022889"/>
    </source>
</evidence>
<dbReference type="GO" id="GO:0007156">
    <property type="term" value="P:homophilic cell adhesion via plasma membrane adhesion molecules"/>
    <property type="evidence" value="ECO:0007669"/>
    <property type="project" value="InterPro"/>
</dbReference>
<evidence type="ECO:0000256" key="7">
    <source>
        <dbReference type="ARBA" id="ARBA00023136"/>
    </source>
</evidence>
<dbReference type="SMART" id="SM00112">
    <property type="entry name" value="CA"/>
    <property type="match status" value="5"/>
</dbReference>
<dbReference type="PROSITE" id="PS50268">
    <property type="entry name" value="CADHERIN_2"/>
    <property type="match status" value="5"/>
</dbReference>
<reference evidence="10 11" key="1">
    <citation type="submission" date="2013-11" db="EMBL/GenBank/DDBJ databases">
        <title>Draft genome of the bovine lungworm Dictyocaulus viviparus.</title>
        <authorList>
            <person name="Mitreva M."/>
        </authorList>
    </citation>
    <scope>NUCLEOTIDE SEQUENCE [LARGE SCALE GENOMIC DNA]</scope>
    <source>
        <strain evidence="10 11">HannoverDv2000</strain>
    </source>
</reference>
<dbReference type="OrthoDB" id="9990384at2759"/>
<dbReference type="PRINTS" id="PR00205">
    <property type="entry name" value="CADHERIN"/>
</dbReference>
<keyword evidence="6" id="KW-1133">Transmembrane helix</keyword>
<dbReference type="Proteomes" id="UP000053766">
    <property type="component" value="Unassembled WGS sequence"/>
</dbReference>
<name>A0A0D8XFF3_DICVI</name>
<reference evidence="11" key="2">
    <citation type="journal article" date="2016" name="Sci. Rep.">
        <title>Dictyocaulus viviparus genome, variome and transcriptome elucidate lungworm biology and support future intervention.</title>
        <authorList>
            <person name="McNulty S.N."/>
            <person name="Strube C."/>
            <person name="Rosa B.A."/>
            <person name="Martin J.C."/>
            <person name="Tyagi R."/>
            <person name="Choi Y.J."/>
            <person name="Wang Q."/>
            <person name="Hallsworth Pepin K."/>
            <person name="Zhang X."/>
            <person name="Ozersky P."/>
            <person name="Wilson R.K."/>
            <person name="Sternberg P.W."/>
            <person name="Gasser R.B."/>
            <person name="Mitreva M."/>
        </authorList>
    </citation>
    <scope>NUCLEOTIDE SEQUENCE [LARGE SCALE GENOMIC DNA]</scope>
    <source>
        <strain evidence="11">HannoverDv2000</strain>
    </source>
</reference>
<dbReference type="EMBL" id="KN716573">
    <property type="protein sequence ID" value="KJH43298.1"/>
    <property type="molecule type" value="Genomic_DNA"/>
</dbReference>
<evidence type="ECO:0000256" key="6">
    <source>
        <dbReference type="ARBA" id="ARBA00022989"/>
    </source>
</evidence>
<dbReference type="PANTHER" id="PTHR24025:SF23">
    <property type="entry name" value="NEURAL-CADHERIN"/>
    <property type="match status" value="1"/>
</dbReference>
<keyword evidence="5" id="KW-0130">Cell adhesion</keyword>
<comment type="subcellular location">
    <subcellularLocation>
        <location evidence="1">Membrane</location>
    </subcellularLocation>
</comment>
<dbReference type="CDD" id="cd11304">
    <property type="entry name" value="Cadherin_repeat"/>
    <property type="match status" value="6"/>
</dbReference>
<proteinExistence type="predicted"/>
<feature type="domain" description="Cadherin" evidence="9">
    <location>
        <begin position="896"/>
        <end position="1022"/>
    </location>
</feature>
<dbReference type="Pfam" id="PF00028">
    <property type="entry name" value="Cadherin"/>
    <property type="match status" value="1"/>
</dbReference>
<evidence type="ECO:0000256" key="1">
    <source>
        <dbReference type="ARBA" id="ARBA00004370"/>
    </source>
</evidence>